<comment type="caution">
    <text evidence="1">The sequence shown here is derived from an EMBL/GenBank/DDBJ whole genome shotgun (WGS) entry which is preliminary data.</text>
</comment>
<gene>
    <name evidence="1" type="ORF">EVAR_69992_1</name>
</gene>
<dbReference type="EMBL" id="BGZK01001755">
    <property type="protein sequence ID" value="GBP85731.1"/>
    <property type="molecule type" value="Genomic_DNA"/>
</dbReference>
<reference evidence="1 2" key="1">
    <citation type="journal article" date="2019" name="Commun. Biol.">
        <title>The bagworm genome reveals a unique fibroin gene that provides high tensile strength.</title>
        <authorList>
            <person name="Kono N."/>
            <person name="Nakamura H."/>
            <person name="Ohtoshi R."/>
            <person name="Tomita M."/>
            <person name="Numata K."/>
            <person name="Arakawa K."/>
        </authorList>
    </citation>
    <scope>NUCLEOTIDE SEQUENCE [LARGE SCALE GENOMIC DNA]</scope>
</reference>
<sequence>MDDLREECAKKIMFKRQATPQTVAKPGLTRNKLMLCVWRSKLRSQNDLHVNQNGSVLASFGSQQEGTGFDVHTAELTCFAHRRAP</sequence>
<name>A0A4C1ZAB5_EUMVA</name>
<evidence type="ECO:0000313" key="1">
    <source>
        <dbReference type="EMBL" id="GBP85731.1"/>
    </source>
</evidence>
<keyword evidence="2" id="KW-1185">Reference proteome</keyword>
<dbReference type="AlphaFoldDB" id="A0A4C1ZAB5"/>
<organism evidence="1 2">
    <name type="scientific">Eumeta variegata</name>
    <name type="common">Bagworm moth</name>
    <name type="synonym">Eumeta japonica</name>
    <dbReference type="NCBI Taxonomy" id="151549"/>
    <lineage>
        <taxon>Eukaryota</taxon>
        <taxon>Metazoa</taxon>
        <taxon>Ecdysozoa</taxon>
        <taxon>Arthropoda</taxon>
        <taxon>Hexapoda</taxon>
        <taxon>Insecta</taxon>
        <taxon>Pterygota</taxon>
        <taxon>Neoptera</taxon>
        <taxon>Endopterygota</taxon>
        <taxon>Lepidoptera</taxon>
        <taxon>Glossata</taxon>
        <taxon>Ditrysia</taxon>
        <taxon>Tineoidea</taxon>
        <taxon>Psychidae</taxon>
        <taxon>Oiketicinae</taxon>
        <taxon>Eumeta</taxon>
    </lineage>
</organism>
<accession>A0A4C1ZAB5</accession>
<proteinExistence type="predicted"/>
<protein>
    <submittedName>
        <fullName evidence="1">Uncharacterized protein</fullName>
    </submittedName>
</protein>
<evidence type="ECO:0000313" key="2">
    <source>
        <dbReference type="Proteomes" id="UP000299102"/>
    </source>
</evidence>
<dbReference type="Proteomes" id="UP000299102">
    <property type="component" value="Unassembled WGS sequence"/>
</dbReference>